<comment type="caution">
    <text evidence="1">The sequence shown here is derived from an EMBL/GenBank/DDBJ whole genome shotgun (WGS) entry which is preliminary data.</text>
</comment>
<organism evidence="1 2">
    <name type="scientific">Dreissena polymorpha</name>
    <name type="common">Zebra mussel</name>
    <name type="synonym">Mytilus polymorpha</name>
    <dbReference type="NCBI Taxonomy" id="45954"/>
    <lineage>
        <taxon>Eukaryota</taxon>
        <taxon>Metazoa</taxon>
        <taxon>Spiralia</taxon>
        <taxon>Lophotrochozoa</taxon>
        <taxon>Mollusca</taxon>
        <taxon>Bivalvia</taxon>
        <taxon>Autobranchia</taxon>
        <taxon>Heteroconchia</taxon>
        <taxon>Euheterodonta</taxon>
        <taxon>Imparidentia</taxon>
        <taxon>Neoheterodontei</taxon>
        <taxon>Myida</taxon>
        <taxon>Dreissenoidea</taxon>
        <taxon>Dreissenidae</taxon>
        <taxon>Dreissena</taxon>
    </lineage>
</organism>
<protein>
    <submittedName>
        <fullName evidence="1">Uncharacterized protein</fullName>
    </submittedName>
</protein>
<dbReference type="AlphaFoldDB" id="A0A9D4HFJ6"/>
<sequence>MNPYARRFLTTPPHRPDSLSEFLLAHRSSHNNERKWSNYYGSLVIGKQEKKKGLDVILNTCALNNYDITDINTNNIEQKATICL</sequence>
<proteinExistence type="predicted"/>
<evidence type="ECO:0000313" key="2">
    <source>
        <dbReference type="Proteomes" id="UP000828390"/>
    </source>
</evidence>
<reference evidence="1" key="2">
    <citation type="submission" date="2020-11" db="EMBL/GenBank/DDBJ databases">
        <authorList>
            <person name="McCartney M.A."/>
            <person name="Auch B."/>
            <person name="Kono T."/>
            <person name="Mallez S."/>
            <person name="Becker A."/>
            <person name="Gohl D.M."/>
            <person name="Silverstein K.A.T."/>
            <person name="Koren S."/>
            <person name="Bechman K.B."/>
            <person name="Herman A."/>
            <person name="Abrahante J.E."/>
            <person name="Garbe J."/>
        </authorList>
    </citation>
    <scope>NUCLEOTIDE SEQUENCE</scope>
    <source>
        <strain evidence="1">Duluth1</strain>
        <tissue evidence="1">Whole animal</tissue>
    </source>
</reference>
<gene>
    <name evidence="1" type="ORF">DPMN_059993</name>
</gene>
<dbReference type="EMBL" id="JAIWYP010000013">
    <property type="protein sequence ID" value="KAH3717212.1"/>
    <property type="molecule type" value="Genomic_DNA"/>
</dbReference>
<name>A0A9D4HFJ6_DREPO</name>
<reference evidence="1" key="1">
    <citation type="journal article" date="2019" name="bioRxiv">
        <title>The Genome of the Zebra Mussel, Dreissena polymorpha: A Resource for Invasive Species Research.</title>
        <authorList>
            <person name="McCartney M.A."/>
            <person name="Auch B."/>
            <person name="Kono T."/>
            <person name="Mallez S."/>
            <person name="Zhang Y."/>
            <person name="Obille A."/>
            <person name="Becker A."/>
            <person name="Abrahante J.E."/>
            <person name="Garbe J."/>
            <person name="Badalamenti J.P."/>
            <person name="Herman A."/>
            <person name="Mangelson H."/>
            <person name="Liachko I."/>
            <person name="Sullivan S."/>
            <person name="Sone E.D."/>
            <person name="Koren S."/>
            <person name="Silverstein K.A.T."/>
            <person name="Beckman K.B."/>
            <person name="Gohl D.M."/>
        </authorList>
    </citation>
    <scope>NUCLEOTIDE SEQUENCE</scope>
    <source>
        <strain evidence="1">Duluth1</strain>
        <tissue evidence="1">Whole animal</tissue>
    </source>
</reference>
<accession>A0A9D4HFJ6</accession>
<keyword evidence="2" id="KW-1185">Reference proteome</keyword>
<evidence type="ECO:0000313" key="1">
    <source>
        <dbReference type="EMBL" id="KAH3717212.1"/>
    </source>
</evidence>
<dbReference type="Proteomes" id="UP000828390">
    <property type="component" value="Unassembled WGS sequence"/>
</dbReference>